<gene>
    <name evidence="1" type="ORF">HMPREF9444_02003</name>
</gene>
<dbReference type="AlphaFoldDB" id="E8LML0"/>
<proteinExistence type="predicted"/>
<sequence>MIQQNLKILIHYVQLLLNYITKVVHFLLKKIQNSASSYKEKGLHFEALLKFKEN</sequence>
<reference evidence="1 2" key="1">
    <citation type="submission" date="2011-01" db="EMBL/GenBank/DDBJ databases">
        <authorList>
            <person name="Weinstock G."/>
            <person name="Sodergren E."/>
            <person name="Clifton S."/>
            <person name="Fulton L."/>
            <person name="Fulton B."/>
            <person name="Courtney L."/>
            <person name="Fronick C."/>
            <person name="Harrison M."/>
            <person name="Strong C."/>
            <person name="Farmer C."/>
            <person name="Delahaunty K."/>
            <person name="Markovic C."/>
            <person name="Hall O."/>
            <person name="Minx P."/>
            <person name="Tomlinson C."/>
            <person name="Mitreva M."/>
            <person name="Hou S."/>
            <person name="Chen J."/>
            <person name="Wollam A."/>
            <person name="Pepin K.H."/>
            <person name="Johnson M."/>
            <person name="Bhonagiri V."/>
            <person name="Zhang X."/>
            <person name="Suruliraj S."/>
            <person name="Warren W."/>
            <person name="Chinwalla A."/>
            <person name="Mardis E.R."/>
            <person name="Wilson R.K."/>
        </authorList>
    </citation>
    <scope>NUCLEOTIDE SEQUENCE [LARGE SCALE GENOMIC DNA]</scope>
    <source>
        <strain evidence="2">DSM 22608 / JCM 16073 / KCTC 15190 / YIT 12066</strain>
    </source>
</reference>
<name>E8LML0_SUCHY</name>
<protein>
    <submittedName>
        <fullName evidence="1">Uncharacterized protein</fullName>
    </submittedName>
</protein>
<dbReference type="HOGENOM" id="CLU_3048693_0_0_6"/>
<evidence type="ECO:0000313" key="1">
    <source>
        <dbReference type="EMBL" id="EFY06246.1"/>
    </source>
</evidence>
<accession>E8LML0</accession>
<dbReference type="EMBL" id="AEVO01000142">
    <property type="protein sequence ID" value="EFY06246.1"/>
    <property type="molecule type" value="Genomic_DNA"/>
</dbReference>
<keyword evidence="2" id="KW-1185">Reference proteome</keyword>
<dbReference type="Proteomes" id="UP000018458">
    <property type="component" value="Unassembled WGS sequence"/>
</dbReference>
<evidence type="ECO:0000313" key="2">
    <source>
        <dbReference type="Proteomes" id="UP000018458"/>
    </source>
</evidence>
<organism evidence="1 2">
    <name type="scientific">Succinatimonas hippei (strain DSM 22608 / JCM 16073 / KCTC 15190 / YIT 12066)</name>
    <dbReference type="NCBI Taxonomy" id="762983"/>
    <lineage>
        <taxon>Bacteria</taxon>
        <taxon>Pseudomonadati</taxon>
        <taxon>Pseudomonadota</taxon>
        <taxon>Gammaproteobacteria</taxon>
        <taxon>Aeromonadales</taxon>
        <taxon>Succinivibrionaceae</taxon>
        <taxon>Succinatimonas</taxon>
    </lineage>
</organism>
<comment type="caution">
    <text evidence="1">The sequence shown here is derived from an EMBL/GenBank/DDBJ whole genome shotgun (WGS) entry which is preliminary data.</text>
</comment>